<proteinExistence type="predicted"/>
<dbReference type="Proteomes" id="UP000242972">
    <property type="component" value="Unassembled WGS sequence"/>
</dbReference>
<dbReference type="EMBL" id="PXYW01000108">
    <property type="protein sequence ID" value="PSR27561.1"/>
    <property type="molecule type" value="Genomic_DNA"/>
</dbReference>
<protein>
    <submittedName>
        <fullName evidence="2">Uncharacterized protein</fullName>
    </submittedName>
</protein>
<evidence type="ECO:0000313" key="2">
    <source>
        <dbReference type="EMBL" id="PSR27561.1"/>
    </source>
</evidence>
<evidence type="ECO:0000313" key="3">
    <source>
        <dbReference type="Proteomes" id="UP000242972"/>
    </source>
</evidence>
<comment type="caution">
    <text evidence="2">The sequence shown here is derived from an EMBL/GenBank/DDBJ whole genome shotgun (WGS) entry which is preliminary data.</text>
</comment>
<dbReference type="AlphaFoldDB" id="A0A2T2WZA4"/>
<sequence>MWTASLIFWGVVVFLAFKPRPVRVPAMQDVEIVRRRRRGMPVTASIVSVEVNAPQTALPTRPQRPALTGRPVRLALPRGATPMPGTVAARSMPPHHGVSG</sequence>
<gene>
    <name evidence="2" type="ORF">C7B46_19375</name>
</gene>
<accession>A0A2T2WZA4</accession>
<reference evidence="2 3" key="1">
    <citation type="journal article" date="2014" name="BMC Genomics">
        <title>Comparison of environmental and isolate Sulfobacillus genomes reveals diverse carbon, sulfur, nitrogen, and hydrogen metabolisms.</title>
        <authorList>
            <person name="Justice N.B."/>
            <person name="Norman A."/>
            <person name="Brown C.T."/>
            <person name="Singh A."/>
            <person name="Thomas B.C."/>
            <person name="Banfield J.F."/>
        </authorList>
    </citation>
    <scope>NUCLEOTIDE SEQUENCE [LARGE SCALE GENOMIC DNA]</scope>
    <source>
        <strain evidence="2">AMDSBA4</strain>
    </source>
</reference>
<evidence type="ECO:0000256" key="1">
    <source>
        <dbReference type="SAM" id="MobiDB-lite"/>
    </source>
</evidence>
<organism evidence="2 3">
    <name type="scientific">Sulfobacillus benefaciens</name>
    <dbReference type="NCBI Taxonomy" id="453960"/>
    <lineage>
        <taxon>Bacteria</taxon>
        <taxon>Bacillati</taxon>
        <taxon>Bacillota</taxon>
        <taxon>Clostridia</taxon>
        <taxon>Eubacteriales</taxon>
        <taxon>Clostridiales Family XVII. Incertae Sedis</taxon>
        <taxon>Sulfobacillus</taxon>
    </lineage>
</organism>
<name>A0A2T2WZA4_9FIRM</name>
<feature type="region of interest" description="Disordered" evidence="1">
    <location>
        <begin position="75"/>
        <end position="100"/>
    </location>
</feature>